<dbReference type="InterPro" id="IPR029787">
    <property type="entry name" value="Nucleotide_cyclase"/>
</dbReference>
<dbReference type="SUPFAM" id="SSF55073">
    <property type="entry name" value="Nucleotide cyclase"/>
    <property type="match status" value="1"/>
</dbReference>
<keyword evidence="3" id="KW-0812">Transmembrane</keyword>
<evidence type="ECO:0000256" key="3">
    <source>
        <dbReference type="SAM" id="Phobius"/>
    </source>
</evidence>
<gene>
    <name evidence="5" type="ORF">GCM10010136_29440</name>
</gene>
<dbReference type="SMART" id="SM00267">
    <property type="entry name" value="GGDEF"/>
    <property type="match status" value="1"/>
</dbReference>
<feature type="transmembrane region" description="Helical" evidence="3">
    <location>
        <begin position="36"/>
        <end position="56"/>
    </location>
</feature>
<dbReference type="RefSeq" id="WP_189491776.1">
    <property type="nucleotide sequence ID" value="NZ_BMZO01000010.1"/>
</dbReference>
<evidence type="ECO:0000313" key="5">
    <source>
        <dbReference type="EMBL" id="GHC77906.1"/>
    </source>
</evidence>
<name>A0A8J3DJC0_9HYPH</name>
<dbReference type="Gene3D" id="3.30.70.270">
    <property type="match status" value="1"/>
</dbReference>
<dbReference type="InterPro" id="IPR043128">
    <property type="entry name" value="Rev_trsase/Diguanyl_cyclase"/>
</dbReference>
<feature type="transmembrane region" description="Helical" evidence="3">
    <location>
        <begin position="95"/>
        <end position="115"/>
    </location>
</feature>
<feature type="transmembrane region" description="Helical" evidence="3">
    <location>
        <begin position="121"/>
        <end position="139"/>
    </location>
</feature>
<dbReference type="PANTHER" id="PTHR45138">
    <property type="entry name" value="REGULATORY COMPONENTS OF SENSORY TRANSDUCTION SYSTEM"/>
    <property type="match status" value="1"/>
</dbReference>
<keyword evidence="3" id="KW-1133">Transmembrane helix</keyword>
<reference evidence="5" key="2">
    <citation type="submission" date="2020-09" db="EMBL/GenBank/DDBJ databases">
        <authorList>
            <person name="Sun Q."/>
            <person name="Kim S."/>
        </authorList>
    </citation>
    <scope>NUCLEOTIDE SEQUENCE</scope>
    <source>
        <strain evidence="5">KCTC 42097</strain>
    </source>
</reference>
<comment type="caution">
    <text evidence="5">The sequence shown here is derived from an EMBL/GenBank/DDBJ whole genome shotgun (WGS) entry which is preliminary data.</text>
</comment>
<feature type="transmembrane region" description="Helical" evidence="3">
    <location>
        <begin position="191"/>
        <end position="210"/>
    </location>
</feature>
<comment type="catalytic activity">
    <reaction evidence="2">
        <text>2 GTP = 3',3'-c-di-GMP + 2 diphosphate</text>
        <dbReference type="Rhea" id="RHEA:24898"/>
        <dbReference type="ChEBI" id="CHEBI:33019"/>
        <dbReference type="ChEBI" id="CHEBI:37565"/>
        <dbReference type="ChEBI" id="CHEBI:58805"/>
        <dbReference type="EC" id="2.7.7.65"/>
    </reaction>
</comment>
<dbReference type="EMBL" id="BMZO01000010">
    <property type="protein sequence ID" value="GHC77906.1"/>
    <property type="molecule type" value="Genomic_DNA"/>
</dbReference>
<protein>
    <recommendedName>
        <fullName evidence="1">diguanylate cyclase</fullName>
        <ecNumber evidence="1">2.7.7.65</ecNumber>
    </recommendedName>
</protein>
<dbReference type="CDD" id="cd01949">
    <property type="entry name" value="GGDEF"/>
    <property type="match status" value="1"/>
</dbReference>
<proteinExistence type="predicted"/>
<dbReference type="NCBIfam" id="TIGR00254">
    <property type="entry name" value="GGDEF"/>
    <property type="match status" value="1"/>
</dbReference>
<dbReference type="PROSITE" id="PS50887">
    <property type="entry name" value="GGDEF"/>
    <property type="match status" value="1"/>
</dbReference>
<feature type="transmembrane region" description="Helical" evidence="3">
    <location>
        <begin position="146"/>
        <end position="171"/>
    </location>
</feature>
<evidence type="ECO:0000256" key="1">
    <source>
        <dbReference type="ARBA" id="ARBA00012528"/>
    </source>
</evidence>
<dbReference type="InterPro" id="IPR000160">
    <property type="entry name" value="GGDEF_dom"/>
</dbReference>
<organism evidence="5 6">
    <name type="scientific">Limoniibacter endophyticus</name>
    <dbReference type="NCBI Taxonomy" id="1565040"/>
    <lineage>
        <taxon>Bacteria</taxon>
        <taxon>Pseudomonadati</taxon>
        <taxon>Pseudomonadota</taxon>
        <taxon>Alphaproteobacteria</taxon>
        <taxon>Hyphomicrobiales</taxon>
        <taxon>Bartonellaceae</taxon>
        <taxon>Limoniibacter</taxon>
    </lineage>
</organism>
<feature type="transmembrane region" description="Helical" evidence="3">
    <location>
        <begin position="62"/>
        <end position="83"/>
    </location>
</feature>
<feature type="domain" description="GGDEF" evidence="4">
    <location>
        <begin position="246"/>
        <end position="379"/>
    </location>
</feature>
<dbReference type="GO" id="GO:0043709">
    <property type="term" value="P:cell adhesion involved in single-species biofilm formation"/>
    <property type="evidence" value="ECO:0007669"/>
    <property type="project" value="TreeGrafter"/>
</dbReference>
<feature type="transmembrane region" description="Helical" evidence="3">
    <location>
        <begin position="6"/>
        <end position="29"/>
    </location>
</feature>
<dbReference type="Pfam" id="PF00990">
    <property type="entry name" value="GGDEF"/>
    <property type="match status" value="1"/>
</dbReference>
<sequence>MALDYNSLLLAIGFSGICLVMTMLGSWAVTRSENTLLTWGIGAIVTVVSIFAYSSYVWKPTLFAGTLAISSLIVAIAILFAAARQFRSGILRISDIIPITLLTLVVIVGTFAVGYDGVSFIMFNLAIGISMWGCAAEYWRARAEAPAVICGLSVLYTITGASFFLCAFVLIQDFRPVLGHAPQNWAEDLSLAIVIGGMSGIGALSLSLHYSRLARRHRTEARTDPLTGLLNRRAFFEAHGRYAVAPGSAVLLFDLDNFKAINDRYGHAVGDMVLNIFTEELTALRHTGDCCARLGGEEFVMFKATCLPEQAQSIAEQIRKGFAGRIVETEKGLLRGTVSVGIAIATGTRSDIDTLLREADHALYDAKNTGRDRVVVSSYLQAV</sequence>
<dbReference type="GO" id="GO:1902201">
    <property type="term" value="P:negative regulation of bacterial-type flagellum-dependent cell motility"/>
    <property type="evidence" value="ECO:0007669"/>
    <property type="project" value="TreeGrafter"/>
</dbReference>
<accession>A0A8J3DJC0</accession>
<dbReference type="GO" id="GO:0052621">
    <property type="term" value="F:diguanylate cyclase activity"/>
    <property type="evidence" value="ECO:0007669"/>
    <property type="project" value="UniProtKB-EC"/>
</dbReference>
<dbReference type="InterPro" id="IPR050469">
    <property type="entry name" value="Diguanylate_Cyclase"/>
</dbReference>
<dbReference type="PANTHER" id="PTHR45138:SF9">
    <property type="entry name" value="DIGUANYLATE CYCLASE DGCM-RELATED"/>
    <property type="match status" value="1"/>
</dbReference>
<reference evidence="5" key="1">
    <citation type="journal article" date="2014" name="Int. J. Syst. Evol. Microbiol.">
        <title>Complete genome sequence of Corynebacterium casei LMG S-19264T (=DSM 44701T), isolated from a smear-ripened cheese.</title>
        <authorList>
            <consortium name="US DOE Joint Genome Institute (JGI-PGF)"/>
            <person name="Walter F."/>
            <person name="Albersmeier A."/>
            <person name="Kalinowski J."/>
            <person name="Ruckert C."/>
        </authorList>
    </citation>
    <scope>NUCLEOTIDE SEQUENCE</scope>
    <source>
        <strain evidence="5">KCTC 42097</strain>
    </source>
</reference>
<dbReference type="AlphaFoldDB" id="A0A8J3DJC0"/>
<evidence type="ECO:0000313" key="6">
    <source>
        <dbReference type="Proteomes" id="UP000641137"/>
    </source>
</evidence>
<keyword evidence="3" id="KW-0472">Membrane</keyword>
<dbReference type="GO" id="GO:0005886">
    <property type="term" value="C:plasma membrane"/>
    <property type="evidence" value="ECO:0007669"/>
    <property type="project" value="TreeGrafter"/>
</dbReference>
<dbReference type="EC" id="2.7.7.65" evidence="1"/>
<keyword evidence="6" id="KW-1185">Reference proteome</keyword>
<evidence type="ECO:0000259" key="4">
    <source>
        <dbReference type="PROSITE" id="PS50887"/>
    </source>
</evidence>
<evidence type="ECO:0000256" key="2">
    <source>
        <dbReference type="ARBA" id="ARBA00034247"/>
    </source>
</evidence>
<dbReference type="Proteomes" id="UP000641137">
    <property type="component" value="Unassembled WGS sequence"/>
</dbReference>